<evidence type="ECO:0000256" key="3">
    <source>
        <dbReference type="ARBA" id="ARBA00022527"/>
    </source>
</evidence>
<dbReference type="PANTHER" id="PTHR27002:SF1087">
    <property type="entry name" value="PROTEIN KINASE DOMAIN-CONTAINING PROTEIN"/>
    <property type="match status" value="1"/>
</dbReference>
<dbReference type="InterPro" id="IPR008271">
    <property type="entry name" value="Ser/Thr_kinase_AS"/>
</dbReference>
<evidence type="ECO:0000256" key="2">
    <source>
        <dbReference type="ARBA" id="ARBA00022475"/>
    </source>
</evidence>
<dbReference type="Pfam" id="PF01453">
    <property type="entry name" value="B_lectin"/>
    <property type="match status" value="1"/>
</dbReference>
<evidence type="ECO:0000256" key="8">
    <source>
        <dbReference type="ARBA" id="ARBA00022840"/>
    </source>
</evidence>
<evidence type="ECO:0000256" key="1">
    <source>
        <dbReference type="ARBA" id="ARBA00004251"/>
    </source>
</evidence>
<dbReference type="EC" id="2.7.11.1" evidence="13"/>
<dbReference type="GO" id="GO:0004674">
    <property type="term" value="F:protein serine/threonine kinase activity"/>
    <property type="evidence" value="ECO:0007669"/>
    <property type="project" value="UniProtKB-KW"/>
</dbReference>
<dbReference type="Gene3D" id="1.10.510.10">
    <property type="entry name" value="Transferase(Phosphotransferase) domain 1"/>
    <property type="match status" value="1"/>
</dbReference>
<comment type="catalytic activity">
    <reaction evidence="12 13">
        <text>L-seryl-[protein] + ATP = O-phospho-L-seryl-[protein] + ADP + H(+)</text>
        <dbReference type="Rhea" id="RHEA:17989"/>
        <dbReference type="Rhea" id="RHEA-COMP:9863"/>
        <dbReference type="Rhea" id="RHEA-COMP:11604"/>
        <dbReference type="ChEBI" id="CHEBI:15378"/>
        <dbReference type="ChEBI" id="CHEBI:29999"/>
        <dbReference type="ChEBI" id="CHEBI:30616"/>
        <dbReference type="ChEBI" id="CHEBI:83421"/>
        <dbReference type="ChEBI" id="CHEBI:456216"/>
        <dbReference type="EC" id="2.7.11.1"/>
    </reaction>
</comment>
<dbReference type="SMART" id="SM00108">
    <property type="entry name" value="B_lectin"/>
    <property type="match status" value="1"/>
</dbReference>
<gene>
    <name evidence="17" type="ORF">M0R45_014242</name>
</gene>
<name>A0AAW1XL32_RUBAR</name>
<dbReference type="InterPro" id="IPR001480">
    <property type="entry name" value="Bulb-type_lectin_dom"/>
</dbReference>
<dbReference type="PROSITE" id="PS50011">
    <property type="entry name" value="PROTEIN_KINASE_DOM"/>
    <property type="match status" value="1"/>
</dbReference>
<protein>
    <recommendedName>
        <fullName evidence="13">Receptor-like serine/threonine-protein kinase</fullName>
        <ecNumber evidence="13">2.7.11.1</ecNumber>
    </recommendedName>
</protein>
<dbReference type="InterPro" id="IPR001245">
    <property type="entry name" value="Ser-Thr/Tyr_kinase_cat_dom"/>
</dbReference>
<dbReference type="SUPFAM" id="SSF56112">
    <property type="entry name" value="Protein kinase-like (PK-like)"/>
    <property type="match status" value="1"/>
</dbReference>
<dbReference type="FunFam" id="3.30.200.20:FF:000951">
    <property type="entry name" value="Uncharacterized protein"/>
    <property type="match status" value="1"/>
</dbReference>
<keyword evidence="2" id="KW-1003">Cell membrane</keyword>
<keyword evidence="5" id="KW-0732">Signal</keyword>
<dbReference type="Pfam" id="PF07714">
    <property type="entry name" value="PK_Tyr_Ser-Thr"/>
    <property type="match status" value="1"/>
</dbReference>
<keyword evidence="18" id="KW-1185">Reference proteome</keyword>
<comment type="caution">
    <text evidence="17">The sequence shown here is derived from an EMBL/GenBank/DDBJ whole genome shotgun (WGS) entry which is preliminary data.</text>
</comment>
<dbReference type="EMBL" id="JBEDUW010000003">
    <property type="protein sequence ID" value="KAK9937452.1"/>
    <property type="molecule type" value="Genomic_DNA"/>
</dbReference>
<evidence type="ECO:0000256" key="6">
    <source>
        <dbReference type="ARBA" id="ARBA00022741"/>
    </source>
</evidence>
<dbReference type="GO" id="GO:0005524">
    <property type="term" value="F:ATP binding"/>
    <property type="evidence" value="ECO:0007669"/>
    <property type="project" value="UniProtKB-KW"/>
</dbReference>
<evidence type="ECO:0000259" key="15">
    <source>
        <dbReference type="PROSITE" id="PS50011"/>
    </source>
</evidence>
<dbReference type="SMART" id="SM00220">
    <property type="entry name" value="S_TKc"/>
    <property type="match status" value="1"/>
</dbReference>
<comment type="catalytic activity">
    <reaction evidence="11 13">
        <text>L-threonyl-[protein] + ATP = O-phospho-L-threonyl-[protein] + ADP + H(+)</text>
        <dbReference type="Rhea" id="RHEA:46608"/>
        <dbReference type="Rhea" id="RHEA-COMP:11060"/>
        <dbReference type="Rhea" id="RHEA-COMP:11605"/>
        <dbReference type="ChEBI" id="CHEBI:15378"/>
        <dbReference type="ChEBI" id="CHEBI:30013"/>
        <dbReference type="ChEBI" id="CHEBI:30616"/>
        <dbReference type="ChEBI" id="CHEBI:61977"/>
        <dbReference type="ChEBI" id="CHEBI:456216"/>
        <dbReference type="EC" id="2.7.11.1"/>
    </reaction>
</comment>
<dbReference type="InterPro" id="IPR024171">
    <property type="entry name" value="SRK-like_kinase"/>
</dbReference>
<dbReference type="SUPFAM" id="SSF51110">
    <property type="entry name" value="alpha-D-mannose-specific plant lectins"/>
    <property type="match status" value="1"/>
</dbReference>
<dbReference type="GO" id="GO:0005886">
    <property type="term" value="C:plasma membrane"/>
    <property type="evidence" value="ECO:0007669"/>
    <property type="project" value="UniProtKB-SubCell"/>
</dbReference>
<evidence type="ECO:0000256" key="11">
    <source>
        <dbReference type="ARBA" id="ARBA00047899"/>
    </source>
</evidence>
<keyword evidence="10" id="KW-0325">Glycoprotein</keyword>
<keyword evidence="14" id="KW-0472">Membrane</keyword>
<organism evidence="17 18">
    <name type="scientific">Rubus argutus</name>
    <name type="common">Southern blackberry</name>
    <dbReference type="NCBI Taxonomy" id="59490"/>
    <lineage>
        <taxon>Eukaryota</taxon>
        <taxon>Viridiplantae</taxon>
        <taxon>Streptophyta</taxon>
        <taxon>Embryophyta</taxon>
        <taxon>Tracheophyta</taxon>
        <taxon>Spermatophyta</taxon>
        <taxon>Magnoliopsida</taxon>
        <taxon>eudicotyledons</taxon>
        <taxon>Gunneridae</taxon>
        <taxon>Pentapetalae</taxon>
        <taxon>rosids</taxon>
        <taxon>fabids</taxon>
        <taxon>Rosales</taxon>
        <taxon>Rosaceae</taxon>
        <taxon>Rosoideae</taxon>
        <taxon>Rosoideae incertae sedis</taxon>
        <taxon>Rubus</taxon>
    </lineage>
</organism>
<comment type="similarity">
    <text evidence="13">Belongs to the protein kinase superfamily. Ser/Thr protein kinase family.</text>
</comment>
<evidence type="ECO:0000256" key="4">
    <source>
        <dbReference type="ARBA" id="ARBA00022679"/>
    </source>
</evidence>
<keyword evidence="14" id="KW-1133">Transmembrane helix</keyword>
<feature type="domain" description="Protein kinase" evidence="15">
    <location>
        <begin position="534"/>
        <end position="821"/>
    </location>
</feature>
<evidence type="ECO:0000256" key="9">
    <source>
        <dbReference type="ARBA" id="ARBA00023157"/>
    </source>
</evidence>
<evidence type="ECO:0000313" key="17">
    <source>
        <dbReference type="EMBL" id="KAK9937452.1"/>
    </source>
</evidence>
<keyword evidence="8 13" id="KW-0067">ATP-binding</keyword>
<accession>A0AAW1XL32</accession>
<feature type="domain" description="Bulb-type lectin" evidence="16">
    <location>
        <begin position="52"/>
        <end position="182"/>
    </location>
</feature>
<keyword evidence="6 13" id="KW-0547">Nucleotide-binding</keyword>
<dbReference type="Gene3D" id="2.90.10.10">
    <property type="entry name" value="Bulb-type lectin domain"/>
    <property type="match status" value="1"/>
</dbReference>
<comment type="subcellular location">
    <subcellularLocation>
        <location evidence="1">Cell membrane</location>
        <topology evidence="1">Single-pass type I membrane protein</topology>
    </subcellularLocation>
</comment>
<sequence>MVMFPSFQDHQQKSKYPVIINHGFRFDQLLIVFLIILSSLWTCHVAAAAENRDTLKVGDTLNSSSSSALVSASGKFTLLFMRNDSSSNYSYLYIRRNISGASKSWVANRDTPVLYPFGVLTLDTNNTLKIITTPGAGGDPPISPIVLGSAPKSSNTVVATLSDSGNFILQELNSDGSTKVWWQSFDYPTDTFLPGMKLGVNHSNGHIWSLTSWASVYYPPPGTFTLDWDPNARQLEIRKQGVVYWRSGNFSATSNRFEFILPNSQVSFKFSIVSNEGEDYLTYTSEDDGAYELPEWSLNFNGRLYNFYGLGVNIARADLCGGYSTDGLGCQTRERPPNCTVELSNQFEQKKGYFKSSTSSSTSRCPYSLNFVSNGSYSGAGIDCNTTCLQDCDCLGFDFDNETGCRFWSVDCEFVEDLTQTGNASSLVLTKLMPTTKSPPPRKNGATHKWIWIGVAVCAALVVMAFSILCYLRGRRRRRKSKLPGEDKIDQKELLSFMNSNRPIDLNILQNDGKMGHDLSVFSYASVMAATSNFAEENKLGEGGFGPVYKGKLAMGREVAVKRLAKCSGQGTLEFKNELILIYELQHTNLVQLFGFCIHGEERMLIYEYMPNKSLDYFLFDSVRGVFLDWKKRFSIIEGVAQGLLYLHKFSRTRVIHRDLKASNVLLDENMNPKISDFGMARIFSINELEANTSRIVGTRGYMPPEYAMEGIFSTKSDVYSFGVLVLEIISGRRNNSFYNDDRAISLVGYAWELWKEDAGLQLMDPTLADSCTNKDQLLRCVHVGLLCVEDSAANRPTMSDVLSGLTNESTPLPAPTKPAFSTDRHVVTASMVEKEPQILSVNGLTISDYGAR</sequence>
<dbReference type="PANTHER" id="PTHR27002">
    <property type="entry name" value="RECEPTOR-LIKE SERINE/THREONINE-PROTEIN KINASE SD1-8"/>
    <property type="match status" value="1"/>
</dbReference>
<feature type="transmembrane region" description="Helical" evidence="14">
    <location>
        <begin position="450"/>
        <end position="472"/>
    </location>
</feature>
<proteinExistence type="inferred from homology"/>
<dbReference type="PROSITE" id="PS00108">
    <property type="entry name" value="PROTEIN_KINASE_ST"/>
    <property type="match status" value="1"/>
</dbReference>
<dbReference type="AlphaFoldDB" id="A0AAW1XL32"/>
<dbReference type="CDD" id="cd14066">
    <property type="entry name" value="STKc_IRAK"/>
    <property type="match status" value="1"/>
</dbReference>
<dbReference type="Proteomes" id="UP001457282">
    <property type="component" value="Unassembled WGS sequence"/>
</dbReference>
<dbReference type="PIRSF" id="PIRSF000641">
    <property type="entry name" value="SRK"/>
    <property type="match status" value="1"/>
</dbReference>
<evidence type="ECO:0000256" key="14">
    <source>
        <dbReference type="SAM" id="Phobius"/>
    </source>
</evidence>
<evidence type="ECO:0000256" key="7">
    <source>
        <dbReference type="ARBA" id="ARBA00022777"/>
    </source>
</evidence>
<keyword evidence="3 13" id="KW-0723">Serine/threonine-protein kinase</keyword>
<evidence type="ECO:0000256" key="10">
    <source>
        <dbReference type="ARBA" id="ARBA00023180"/>
    </source>
</evidence>
<keyword evidence="4 13" id="KW-0808">Transferase</keyword>
<evidence type="ECO:0000256" key="5">
    <source>
        <dbReference type="ARBA" id="ARBA00022729"/>
    </source>
</evidence>
<dbReference type="FunFam" id="1.10.510.10:FF:000060">
    <property type="entry name" value="G-type lectin S-receptor-like serine/threonine-protein kinase"/>
    <property type="match status" value="1"/>
</dbReference>
<keyword evidence="14" id="KW-0812">Transmembrane</keyword>
<keyword evidence="7 13" id="KW-0418">Kinase</keyword>
<reference evidence="17 18" key="1">
    <citation type="journal article" date="2023" name="G3 (Bethesda)">
        <title>A chromosome-length genome assembly and annotation of blackberry (Rubus argutus, cv. 'Hillquist').</title>
        <authorList>
            <person name="Bruna T."/>
            <person name="Aryal R."/>
            <person name="Dudchenko O."/>
            <person name="Sargent D.J."/>
            <person name="Mead D."/>
            <person name="Buti M."/>
            <person name="Cavallini A."/>
            <person name="Hytonen T."/>
            <person name="Andres J."/>
            <person name="Pham M."/>
            <person name="Weisz D."/>
            <person name="Mascagni F."/>
            <person name="Usai G."/>
            <person name="Natali L."/>
            <person name="Bassil N."/>
            <person name="Fernandez G.E."/>
            <person name="Lomsadze A."/>
            <person name="Armour M."/>
            <person name="Olukolu B."/>
            <person name="Poorten T."/>
            <person name="Britton C."/>
            <person name="Davik J."/>
            <person name="Ashrafi H."/>
            <person name="Aiden E.L."/>
            <person name="Borodovsky M."/>
            <person name="Worthington M."/>
        </authorList>
    </citation>
    <scope>NUCLEOTIDE SEQUENCE [LARGE SCALE GENOMIC DNA]</scope>
    <source>
        <strain evidence="17">PI 553951</strain>
    </source>
</reference>
<keyword evidence="9" id="KW-1015">Disulfide bond</keyword>
<dbReference type="InterPro" id="IPR011009">
    <property type="entry name" value="Kinase-like_dom_sf"/>
</dbReference>
<dbReference type="PROSITE" id="PS50927">
    <property type="entry name" value="BULB_LECTIN"/>
    <property type="match status" value="1"/>
</dbReference>
<dbReference type="InterPro" id="IPR000719">
    <property type="entry name" value="Prot_kinase_dom"/>
</dbReference>
<evidence type="ECO:0000259" key="16">
    <source>
        <dbReference type="PROSITE" id="PS50927"/>
    </source>
</evidence>
<evidence type="ECO:0000256" key="12">
    <source>
        <dbReference type="ARBA" id="ARBA00048679"/>
    </source>
</evidence>
<dbReference type="Gene3D" id="3.30.200.20">
    <property type="entry name" value="Phosphorylase Kinase, domain 1"/>
    <property type="match status" value="1"/>
</dbReference>
<evidence type="ECO:0000256" key="13">
    <source>
        <dbReference type="PIRNR" id="PIRNR000641"/>
    </source>
</evidence>
<evidence type="ECO:0000313" key="18">
    <source>
        <dbReference type="Proteomes" id="UP001457282"/>
    </source>
</evidence>
<dbReference type="InterPro" id="IPR036426">
    <property type="entry name" value="Bulb-type_lectin_dom_sf"/>
</dbReference>